<evidence type="ECO:0000313" key="3">
    <source>
        <dbReference type="Proteomes" id="UP000823674"/>
    </source>
</evidence>
<gene>
    <name evidence="2" type="primary">A05g509390.1_BraROA</name>
    <name evidence="2" type="ORF">IGI04_020717</name>
</gene>
<protein>
    <submittedName>
        <fullName evidence="2">Uncharacterized protein</fullName>
    </submittedName>
</protein>
<dbReference type="EMBL" id="JADBGQ010000005">
    <property type="protein sequence ID" value="KAG5398903.1"/>
    <property type="molecule type" value="Genomic_DNA"/>
</dbReference>
<evidence type="ECO:0000313" key="2">
    <source>
        <dbReference type="EMBL" id="KAG5398903.1"/>
    </source>
</evidence>
<dbReference type="Proteomes" id="UP000823674">
    <property type="component" value="Chromosome A05"/>
</dbReference>
<organism evidence="2 3">
    <name type="scientific">Brassica rapa subsp. trilocularis</name>
    <dbReference type="NCBI Taxonomy" id="1813537"/>
    <lineage>
        <taxon>Eukaryota</taxon>
        <taxon>Viridiplantae</taxon>
        <taxon>Streptophyta</taxon>
        <taxon>Embryophyta</taxon>
        <taxon>Tracheophyta</taxon>
        <taxon>Spermatophyta</taxon>
        <taxon>Magnoliopsida</taxon>
        <taxon>eudicotyledons</taxon>
        <taxon>Gunneridae</taxon>
        <taxon>Pentapetalae</taxon>
        <taxon>rosids</taxon>
        <taxon>malvids</taxon>
        <taxon>Brassicales</taxon>
        <taxon>Brassicaceae</taxon>
        <taxon>Brassiceae</taxon>
        <taxon>Brassica</taxon>
    </lineage>
</organism>
<evidence type="ECO:0000256" key="1">
    <source>
        <dbReference type="SAM" id="Phobius"/>
    </source>
</evidence>
<name>A0ABQ7MJI0_BRACM</name>
<keyword evidence="1" id="KW-0812">Transmembrane</keyword>
<comment type="caution">
    <text evidence="2">The sequence shown here is derived from an EMBL/GenBank/DDBJ whole genome shotgun (WGS) entry which is preliminary data.</text>
</comment>
<sequence length="84" mass="9944">MKHSLPNGHNQLVSHTFRLLVILSFFFCFSRLAGREDSYTVEEKILKLQKKKEVVFEGQDRWWFSGGYRKVDSGRYVLYSLVLL</sequence>
<keyword evidence="1" id="KW-0472">Membrane</keyword>
<proteinExistence type="predicted"/>
<keyword evidence="1" id="KW-1133">Transmembrane helix</keyword>
<feature type="transmembrane region" description="Helical" evidence="1">
    <location>
        <begin position="12"/>
        <end position="29"/>
    </location>
</feature>
<keyword evidence="3" id="KW-1185">Reference proteome</keyword>
<reference evidence="2 3" key="1">
    <citation type="submission" date="2021-03" db="EMBL/GenBank/DDBJ databases">
        <authorList>
            <person name="King G.J."/>
            <person name="Bancroft I."/>
            <person name="Baten A."/>
            <person name="Bloomfield J."/>
            <person name="Borpatragohain P."/>
            <person name="He Z."/>
            <person name="Irish N."/>
            <person name="Irwin J."/>
            <person name="Liu K."/>
            <person name="Mauleon R.P."/>
            <person name="Moore J."/>
            <person name="Morris R."/>
            <person name="Ostergaard L."/>
            <person name="Wang B."/>
            <person name="Wells R."/>
        </authorList>
    </citation>
    <scope>NUCLEOTIDE SEQUENCE [LARGE SCALE GENOMIC DNA]</scope>
    <source>
        <strain evidence="2">R-o-18</strain>
        <tissue evidence="2">Leaf</tissue>
    </source>
</reference>
<accession>A0ABQ7MJI0</accession>